<gene>
    <name evidence="1" type="ORF">IAB75_09260</name>
</gene>
<evidence type="ECO:0000313" key="1">
    <source>
        <dbReference type="EMBL" id="MBO8484285.1"/>
    </source>
</evidence>
<dbReference type="Proteomes" id="UP000725002">
    <property type="component" value="Unassembled WGS sequence"/>
</dbReference>
<dbReference type="Gene3D" id="2.60.40.2630">
    <property type="match status" value="1"/>
</dbReference>
<dbReference type="Pfam" id="PF13149">
    <property type="entry name" value="Mfa_like_1"/>
    <property type="match status" value="1"/>
</dbReference>
<dbReference type="AlphaFoldDB" id="A0A940IJ56"/>
<dbReference type="CDD" id="cd13121">
    <property type="entry name" value="BF2867_like_C"/>
    <property type="match status" value="1"/>
</dbReference>
<reference evidence="1" key="1">
    <citation type="submission" date="2020-10" db="EMBL/GenBank/DDBJ databases">
        <authorList>
            <person name="Gilroy R."/>
        </authorList>
    </citation>
    <scope>NUCLEOTIDE SEQUENCE</scope>
    <source>
        <strain evidence="1">G3-8215</strain>
    </source>
</reference>
<dbReference type="EMBL" id="JADILV010000064">
    <property type="protein sequence ID" value="MBO8484285.1"/>
    <property type="molecule type" value="Genomic_DNA"/>
</dbReference>
<proteinExistence type="predicted"/>
<accession>A0A940IJ56</accession>
<dbReference type="InterPro" id="IPR025049">
    <property type="entry name" value="Mfa-like_1"/>
</dbReference>
<comment type="caution">
    <text evidence="1">The sequence shown here is derived from an EMBL/GenBank/DDBJ whole genome shotgun (WGS) entry which is preliminary data.</text>
</comment>
<protein>
    <submittedName>
        <fullName evidence="1">Fimbrillin family protein</fullName>
    </submittedName>
</protein>
<organism evidence="1 2">
    <name type="scientific">Candidatus Cryptobacteroides avicola</name>
    <dbReference type="NCBI Taxonomy" id="2840757"/>
    <lineage>
        <taxon>Bacteria</taxon>
        <taxon>Pseudomonadati</taxon>
        <taxon>Bacteroidota</taxon>
        <taxon>Bacteroidia</taxon>
        <taxon>Bacteroidales</taxon>
        <taxon>Candidatus Cryptobacteroides</taxon>
    </lineage>
</organism>
<name>A0A940IJ56_9BACT</name>
<reference evidence="1" key="2">
    <citation type="journal article" date="2021" name="PeerJ">
        <title>Extensive microbial diversity within the chicken gut microbiome revealed by metagenomics and culture.</title>
        <authorList>
            <person name="Gilroy R."/>
            <person name="Ravi A."/>
            <person name="Getino M."/>
            <person name="Pursley I."/>
            <person name="Horton D.L."/>
            <person name="Alikhan N.F."/>
            <person name="Baker D."/>
            <person name="Gharbi K."/>
            <person name="Hall N."/>
            <person name="Watson M."/>
            <person name="Adriaenssens E.M."/>
            <person name="Foster-Nyarko E."/>
            <person name="Jarju S."/>
            <person name="Secka A."/>
            <person name="Antonio M."/>
            <person name="Oren A."/>
            <person name="Chaudhuri R.R."/>
            <person name="La Ragione R."/>
            <person name="Hildebrand F."/>
            <person name="Pallen M.J."/>
        </authorList>
    </citation>
    <scope>NUCLEOTIDE SEQUENCE</scope>
    <source>
        <strain evidence="1">G3-8215</strain>
    </source>
</reference>
<evidence type="ECO:0000313" key="2">
    <source>
        <dbReference type="Proteomes" id="UP000725002"/>
    </source>
</evidence>
<sequence length="326" mass="34691">MKTVGLSLIVAVMTAMMVALPGCSKIYIIEWTENSGAGSQETDDSGDGTQDDGSGLGTNLVAFHASVESLNMTKSMSPISADTRVLVFAYHGSTDNATSTSAVARGTYIAQQAGTLTGDSGYKMLLSNGTFDFYAVSTNTSGIPPVFSNGISAKLVNGVDYLWWNLDNYDINGPQITVPIVLNHSATQISFEIDHGEGMYVQDIVSATITVSKPGAQMDLSTGVIPPATEYDSTPAQMGINGLKLQYTMLPLKTDQPMKLVLKLHANGEPDVKTYEVDVPVPDGELAAGNSYRFRAVIDADNVSFPQVGVSDWVDVDETGNPLYPH</sequence>